<dbReference type="GO" id="GO:0000103">
    <property type="term" value="P:sulfate assimilation"/>
    <property type="evidence" value="ECO:0007669"/>
    <property type="project" value="UniProtKB-UniRule"/>
</dbReference>
<dbReference type="RefSeq" id="WP_027845814.1">
    <property type="nucleotide sequence ID" value="NZ_LMTZ01000001.1"/>
</dbReference>
<evidence type="ECO:0000256" key="8">
    <source>
        <dbReference type="HAMAP-Rule" id="MF_00066"/>
    </source>
</evidence>
<evidence type="ECO:0000259" key="10">
    <source>
        <dbReference type="Pfam" id="PF14306"/>
    </source>
</evidence>
<keyword evidence="5 8" id="KW-0067">ATP-binding</keyword>
<dbReference type="Pfam" id="PF14306">
    <property type="entry name" value="PUA_2"/>
    <property type="match status" value="1"/>
</dbReference>
<feature type="domain" description="Sulphate adenylyltransferase catalytic" evidence="9">
    <location>
        <begin position="174"/>
        <end position="384"/>
    </location>
</feature>
<dbReference type="HAMAP" id="MF_00066">
    <property type="entry name" value="Sulf_adenylyltr"/>
    <property type="match status" value="1"/>
</dbReference>
<keyword evidence="13" id="KW-1185">Reference proteome</keyword>
<reference evidence="12 13" key="1">
    <citation type="journal article" date="2015" name="Genome Announc.">
        <title>Draft Genome of the Euendolithic (true boring) Cyanobacterium Mastigocoleus testarum strain BC008.</title>
        <authorList>
            <person name="Guida B.S."/>
            <person name="Garcia-Pichel F."/>
        </authorList>
    </citation>
    <scope>NUCLEOTIDE SEQUENCE [LARGE SCALE GENOMIC DNA]</scope>
    <source>
        <strain evidence="12 13">BC008</strain>
    </source>
</reference>
<dbReference type="PANTHER" id="PTHR43509">
    <property type="match status" value="1"/>
</dbReference>
<dbReference type="EMBL" id="LMTZ01000108">
    <property type="protein sequence ID" value="KST65357.1"/>
    <property type="molecule type" value="Genomic_DNA"/>
</dbReference>
<feature type="domain" description="ATP-sulfurylase PUA-like" evidence="10">
    <location>
        <begin position="8"/>
        <end position="165"/>
    </location>
</feature>
<dbReference type="EC" id="2.7.7.4" evidence="8"/>
<dbReference type="InterPro" id="IPR020792">
    <property type="entry name" value="SO4_adenylyltransferase_pro"/>
</dbReference>
<comment type="caution">
    <text evidence="12">The sequence shown here is derived from an EMBL/GenBank/DDBJ whole genome shotgun (WGS) entry which is preliminary data.</text>
</comment>
<dbReference type="SUPFAM" id="SSF52374">
    <property type="entry name" value="Nucleotidylyl transferase"/>
    <property type="match status" value="1"/>
</dbReference>
<evidence type="ECO:0000256" key="6">
    <source>
        <dbReference type="ARBA" id="ARBA00037980"/>
    </source>
</evidence>
<dbReference type="GO" id="GO:0005524">
    <property type="term" value="F:ATP binding"/>
    <property type="evidence" value="ECO:0007669"/>
    <property type="project" value="UniProtKB-KW"/>
</dbReference>
<protein>
    <recommendedName>
        <fullName evidence="8">Sulfate adenylyltransferase</fullName>
        <ecNumber evidence="8">2.7.7.4</ecNumber>
    </recommendedName>
    <alternativeName>
        <fullName evidence="8">ATP-sulfurylase</fullName>
    </alternativeName>
    <alternativeName>
        <fullName evidence="8">Sulfate adenylate transferase</fullName>
        <shortName evidence="8">SAT</shortName>
    </alternativeName>
</protein>
<evidence type="ECO:0000256" key="3">
    <source>
        <dbReference type="ARBA" id="ARBA00022695"/>
    </source>
</evidence>
<dbReference type="InterPro" id="IPR024951">
    <property type="entry name" value="Sulfurylase_cat_dom"/>
</dbReference>
<evidence type="ECO:0000256" key="5">
    <source>
        <dbReference type="ARBA" id="ARBA00022840"/>
    </source>
</evidence>
<gene>
    <name evidence="8 12" type="primary">sat</name>
    <name evidence="11" type="ORF">BC008_21400</name>
    <name evidence="12" type="ORF">BC008_45355</name>
</gene>
<comment type="pathway">
    <text evidence="1 8">Sulfur metabolism; hydrogen sulfide biosynthesis; sulfite from sulfate: step 1/3.</text>
</comment>
<comment type="catalytic activity">
    <reaction evidence="7 8">
        <text>sulfate + ATP + H(+) = adenosine 5'-phosphosulfate + diphosphate</text>
        <dbReference type="Rhea" id="RHEA:18133"/>
        <dbReference type="ChEBI" id="CHEBI:15378"/>
        <dbReference type="ChEBI" id="CHEBI:16189"/>
        <dbReference type="ChEBI" id="CHEBI:30616"/>
        <dbReference type="ChEBI" id="CHEBI:33019"/>
        <dbReference type="ChEBI" id="CHEBI:58243"/>
        <dbReference type="EC" id="2.7.7.4"/>
    </reaction>
</comment>
<dbReference type="Gene3D" id="3.40.50.620">
    <property type="entry name" value="HUPs"/>
    <property type="match status" value="1"/>
</dbReference>
<organism evidence="12 13">
    <name type="scientific">Mastigocoleus testarum BC008</name>
    <dbReference type="NCBI Taxonomy" id="371196"/>
    <lineage>
        <taxon>Bacteria</taxon>
        <taxon>Bacillati</taxon>
        <taxon>Cyanobacteriota</taxon>
        <taxon>Cyanophyceae</taxon>
        <taxon>Nostocales</taxon>
        <taxon>Hapalosiphonaceae</taxon>
        <taxon>Mastigocoleus</taxon>
    </lineage>
</organism>
<keyword evidence="2 8" id="KW-0808">Transferase</keyword>
<evidence type="ECO:0000313" key="12">
    <source>
        <dbReference type="EMBL" id="KST70421.1"/>
    </source>
</evidence>
<keyword evidence="4 8" id="KW-0547">Nucleotide-binding</keyword>
<keyword evidence="3 8" id="KW-0548">Nucleotidyltransferase</keyword>
<evidence type="ECO:0000256" key="4">
    <source>
        <dbReference type="ARBA" id="ARBA00022741"/>
    </source>
</evidence>
<accession>A0A0V8A0Y4</accession>
<dbReference type="InterPro" id="IPR014729">
    <property type="entry name" value="Rossmann-like_a/b/a_fold"/>
</dbReference>
<evidence type="ECO:0000313" key="11">
    <source>
        <dbReference type="EMBL" id="KST65357.1"/>
    </source>
</evidence>
<dbReference type="Gene3D" id="3.10.400.10">
    <property type="entry name" value="Sulfate adenylyltransferase"/>
    <property type="match status" value="1"/>
</dbReference>
<evidence type="ECO:0000259" key="9">
    <source>
        <dbReference type="Pfam" id="PF01747"/>
    </source>
</evidence>
<name>A0A0V8A0Y4_9CYAN</name>
<dbReference type="GO" id="GO:0004781">
    <property type="term" value="F:sulfate adenylyltransferase (ATP) activity"/>
    <property type="evidence" value="ECO:0007669"/>
    <property type="project" value="UniProtKB-UniRule"/>
</dbReference>
<dbReference type="InterPro" id="IPR002650">
    <property type="entry name" value="Sulphate_adenylyltransferase"/>
</dbReference>
<dbReference type="NCBIfam" id="TIGR00339">
    <property type="entry name" value="sopT"/>
    <property type="match status" value="1"/>
</dbReference>
<comment type="similarity">
    <text evidence="6 8">Belongs to the sulfate adenylyltransferase family.</text>
</comment>
<sequence length="391" mass="44197">MSQIEALIQPHGGKLINCRLQGEAREETLSRAKKLPILTLSTRNLADLECIATGVYSPLNGFVEEEEYNSIVKDMRLSNGLAWSIPVTLQIPESVADKYKLNSEIALAHPNGDILAVMNVTSKFKPDQNFEARQIYRTNDNAHPGVRAMFKEGEIYLGGPIQLIQAIPQMDFLNYRLIPEDTRAEFAKREWNSVVAFQTRNPIHRAHEYITKIALEVVDGLFINPLVGQTKSDDIPARVRMQCYQVLMEKYYPQNRVFLGVFPAAMRYAGPREAIMHAIARQNYGCTHFIIGRDHAGVGDYYGTYDAQHIFDEFTQDELNITPLKFEHAFYCTRTQSMATAKTSPSTKGERIHLSGTKVREMLRNGQTPPPEFSRPEVAEILVSSMKLATV</sequence>
<dbReference type="EMBL" id="LMTZ01000001">
    <property type="protein sequence ID" value="KST70421.1"/>
    <property type="molecule type" value="Genomic_DNA"/>
</dbReference>
<dbReference type="SUPFAM" id="SSF88697">
    <property type="entry name" value="PUA domain-like"/>
    <property type="match status" value="1"/>
</dbReference>
<evidence type="ECO:0000256" key="2">
    <source>
        <dbReference type="ARBA" id="ARBA00022679"/>
    </source>
</evidence>
<evidence type="ECO:0000256" key="7">
    <source>
        <dbReference type="ARBA" id="ARBA00049370"/>
    </source>
</evidence>
<dbReference type="OrthoDB" id="9804504at2"/>
<dbReference type="InterPro" id="IPR025980">
    <property type="entry name" value="ATP-Sase_PUA-like_dom"/>
</dbReference>
<dbReference type="InterPro" id="IPR015947">
    <property type="entry name" value="PUA-like_sf"/>
</dbReference>
<dbReference type="AlphaFoldDB" id="A0A0V8A0Y4"/>
<dbReference type="Proteomes" id="UP000053372">
    <property type="component" value="Unassembled WGS sequence"/>
</dbReference>
<dbReference type="Pfam" id="PF01747">
    <property type="entry name" value="ATP-sulfurylase"/>
    <property type="match status" value="1"/>
</dbReference>
<evidence type="ECO:0000313" key="13">
    <source>
        <dbReference type="Proteomes" id="UP000053372"/>
    </source>
</evidence>
<dbReference type="NCBIfam" id="NF003166">
    <property type="entry name" value="PRK04149.1"/>
    <property type="match status" value="1"/>
</dbReference>
<dbReference type="PANTHER" id="PTHR43509:SF1">
    <property type="entry name" value="SULFATE ADENYLYLTRANSFERASE"/>
    <property type="match status" value="1"/>
</dbReference>
<proteinExistence type="inferred from homology"/>
<evidence type="ECO:0000256" key="1">
    <source>
        <dbReference type="ARBA" id="ARBA00005048"/>
    </source>
</evidence>
<dbReference type="CDD" id="cd00517">
    <property type="entry name" value="ATPS"/>
    <property type="match status" value="1"/>
</dbReference>
<dbReference type="GO" id="GO:0070814">
    <property type="term" value="P:hydrogen sulfide biosynthetic process"/>
    <property type="evidence" value="ECO:0007669"/>
    <property type="project" value="UniProtKB-UniRule"/>
</dbReference>
<dbReference type="UniPathway" id="UPA00140">
    <property type="reaction ID" value="UER00204"/>
</dbReference>